<dbReference type="EMBL" id="CP010028">
    <property type="protein sequence ID" value="AIZ44467.1"/>
    <property type="molecule type" value="Genomic_DNA"/>
</dbReference>
<dbReference type="SUPFAM" id="SSF51735">
    <property type="entry name" value="NAD(P)-binding Rossmann-fold domains"/>
    <property type="match status" value="1"/>
</dbReference>
<dbReference type="InterPro" id="IPR050177">
    <property type="entry name" value="Lipid_A_modif_metabolic_enz"/>
</dbReference>
<dbReference type="HOGENOM" id="CLU_065334_0_0_0"/>
<dbReference type="Gene3D" id="3.40.50.720">
    <property type="entry name" value="NAD(P)-binding Rossmann-like Domain"/>
    <property type="match status" value="1"/>
</dbReference>
<evidence type="ECO:0000313" key="3">
    <source>
        <dbReference type="Proteomes" id="UP000030634"/>
    </source>
</evidence>
<evidence type="ECO:0000259" key="1">
    <source>
        <dbReference type="Pfam" id="PF01370"/>
    </source>
</evidence>
<dbReference type="RefSeq" id="WP_039682463.1">
    <property type="nucleotide sequence ID" value="NZ_CP010028.1"/>
</dbReference>
<protein>
    <submittedName>
        <fullName evidence="2">NAD-dependent dehydratase</fullName>
    </submittedName>
</protein>
<accession>A0A0A7KE63</accession>
<dbReference type="PANTHER" id="PTHR43245">
    <property type="entry name" value="BIFUNCTIONAL POLYMYXIN RESISTANCE PROTEIN ARNA"/>
    <property type="match status" value="1"/>
</dbReference>
<proteinExistence type="predicted"/>
<evidence type="ECO:0000313" key="2">
    <source>
        <dbReference type="EMBL" id="AIZ44467.1"/>
    </source>
</evidence>
<organism evidence="2 3">
    <name type="scientific">Deinococcus radiopugnans</name>
    <dbReference type="NCBI Taxonomy" id="57497"/>
    <lineage>
        <taxon>Bacteria</taxon>
        <taxon>Thermotogati</taxon>
        <taxon>Deinococcota</taxon>
        <taxon>Deinococci</taxon>
        <taxon>Deinococcales</taxon>
        <taxon>Deinococcaceae</taxon>
        <taxon>Deinococcus</taxon>
    </lineage>
</organism>
<sequence>MNVLFIGGTGIISSACSERALAQGMELYLLNRGESSRPVPDGAKVLRGDIRDPESVRRALGDLEFDAVVDWVAFTPEHIETDLALFTGRTRQYVFISSASAYQKPLGHLPITESTPLHNPFWGYSRDKIACEERLTRAYREDGFPVTIVRPSHTYDRTLLPMDGGWTVVDRMRRGKPVIVHGDGTSLWTLTHHRDFAVGFVGLLGRPAVLGEAVQITGDEWLTWNQIFELVAGAAGVKPQLVHVPSETIAAFAPAWGAGLLGDKAHSVIFDNSKIKRLVPEFRATIPYARGVREVLAWYDADPARQVVDEGLDRLMDEIIAQVRAVGPQR</sequence>
<gene>
    <name evidence="2" type="ORF">QR90_04190</name>
</gene>
<dbReference type="Pfam" id="PF01370">
    <property type="entry name" value="Epimerase"/>
    <property type="match status" value="1"/>
</dbReference>
<dbReference type="InterPro" id="IPR036291">
    <property type="entry name" value="NAD(P)-bd_dom_sf"/>
</dbReference>
<dbReference type="CDD" id="cd05265">
    <property type="entry name" value="SDR_a1"/>
    <property type="match status" value="1"/>
</dbReference>
<dbReference type="KEGG" id="dsw:QR90_04190"/>
<dbReference type="InterPro" id="IPR001509">
    <property type="entry name" value="Epimerase_deHydtase"/>
</dbReference>
<dbReference type="STRING" id="1182571.QR90_04190"/>
<dbReference type="AlphaFoldDB" id="A0A0A7KE63"/>
<name>A0A0A7KE63_9DEIO</name>
<reference evidence="3" key="1">
    <citation type="submission" date="2014-11" db="EMBL/GenBank/DDBJ databases">
        <title>Hymenobacter sp. DG25B genome submission.</title>
        <authorList>
            <person name="Jung H.-Y."/>
            <person name="Kim M.K."/>
            <person name="Srinivasan S."/>
            <person name="Lim S."/>
        </authorList>
    </citation>
    <scope>NUCLEOTIDE SEQUENCE [LARGE SCALE GENOMIC DNA]</scope>
    <source>
        <strain evidence="3">DY59</strain>
    </source>
</reference>
<dbReference type="Proteomes" id="UP000030634">
    <property type="component" value="Chromosome"/>
</dbReference>
<feature type="domain" description="NAD-dependent epimerase/dehydratase" evidence="1">
    <location>
        <begin position="4"/>
        <end position="208"/>
    </location>
</feature>